<gene>
    <name evidence="1" type="ORF">FHU41_002572</name>
</gene>
<evidence type="ECO:0000313" key="2">
    <source>
        <dbReference type="Proteomes" id="UP000521748"/>
    </source>
</evidence>
<dbReference type="AlphaFoldDB" id="A0A7Y9S9I0"/>
<dbReference type="Proteomes" id="UP000521748">
    <property type="component" value="Unassembled WGS sequence"/>
</dbReference>
<protein>
    <submittedName>
        <fullName evidence="1">Uncharacterized protein</fullName>
    </submittedName>
</protein>
<reference evidence="1 2" key="1">
    <citation type="submission" date="2020-07" db="EMBL/GenBank/DDBJ databases">
        <title>Sequencing the genomes of 1000 actinobacteria strains.</title>
        <authorList>
            <person name="Klenk H.-P."/>
        </authorList>
    </citation>
    <scope>NUCLEOTIDE SEQUENCE [LARGE SCALE GENOMIC DNA]</scope>
    <source>
        <strain evidence="1 2">DSM 102047</strain>
    </source>
</reference>
<name>A0A7Y9S9I0_9MICC</name>
<keyword evidence="2" id="KW-1185">Reference proteome</keyword>
<accession>A0A7Y9S9I0</accession>
<proteinExistence type="predicted"/>
<sequence>MSTIHVALPGYTRISRTALSRMLSAVAAEAFGLRTAQVKASVNDDGGKLAITVSLPLRVPPLEDLARDEGVLARHGGGLIGRVHTASRELAERAAELSGSEFGRIDIDLNNAIVDEARLERQAPL</sequence>
<comment type="caution">
    <text evidence="1">The sequence shown here is derived from an EMBL/GenBank/DDBJ whole genome shotgun (WGS) entry which is preliminary data.</text>
</comment>
<evidence type="ECO:0000313" key="1">
    <source>
        <dbReference type="EMBL" id="NYE96322.1"/>
    </source>
</evidence>
<organism evidence="1 2">
    <name type="scientific">Psychromicrobium silvestre</name>
    <dbReference type="NCBI Taxonomy" id="1645614"/>
    <lineage>
        <taxon>Bacteria</taxon>
        <taxon>Bacillati</taxon>
        <taxon>Actinomycetota</taxon>
        <taxon>Actinomycetes</taxon>
        <taxon>Micrococcales</taxon>
        <taxon>Micrococcaceae</taxon>
        <taxon>Psychromicrobium</taxon>
    </lineage>
</organism>
<dbReference type="RefSeq" id="WP_179389988.1">
    <property type="nucleotide sequence ID" value="NZ_JACBYQ010000002.1"/>
</dbReference>
<dbReference type="EMBL" id="JACBYQ010000002">
    <property type="protein sequence ID" value="NYE96322.1"/>
    <property type="molecule type" value="Genomic_DNA"/>
</dbReference>